<dbReference type="PANTHER" id="PTHR47478">
    <property type="match status" value="1"/>
</dbReference>
<dbReference type="NCBIfam" id="TIGR01549">
    <property type="entry name" value="HAD-SF-IA-v1"/>
    <property type="match status" value="1"/>
</dbReference>
<dbReference type="InterPro" id="IPR023198">
    <property type="entry name" value="PGP-like_dom2"/>
</dbReference>
<dbReference type="Gene3D" id="1.10.150.240">
    <property type="entry name" value="Putative phosphatase, domain 2"/>
    <property type="match status" value="1"/>
</dbReference>
<dbReference type="InterPro" id="IPR036412">
    <property type="entry name" value="HAD-like_sf"/>
</dbReference>
<dbReference type="AlphaFoldDB" id="A0A916YQF4"/>
<comment type="caution">
    <text evidence="1">The sequence shown here is derived from an EMBL/GenBank/DDBJ whole genome shotgun (WGS) entry which is preliminary data.</text>
</comment>
<proteinExistence type="predicted"/>
<organism evidence="1 2">
    <name type="scientific">Paenibacillus nasutitermitis</name>
    <dbReference type="NCBI Taxonomy" id="1652958"/>
    <lineage>
        <taxon>Bacteria</taxon>
        <taxon>Bacillati</taxon>
        <taxon>Bacillota</taxon>
        <taxon>Bacilli</taxon>
        <taxon>Bacillales</taxon>
        <taxon>Paenibacillaceae</taxon>
        <taxon>Paenibacillus</taxon>
    </lineage>
</organism>
<dbReference type="Proteomes" id="UP000612456">
    <property type="component" value="Unassembled WGS sequence"/>
</dbReference>
<dbReference type="PANTHER" id="PTHR47478:SF1">
    <property type="entry name" value="PYRIMIDINE 5'-NUCLEOTIDASE YJJG"/>
    <property type="match status" value="1"/>
</dbReference>
<evidence type="ECO:0000313" key="2">
    <source>
        <dbReference type="Proteomes" id="UP000612456"/>
    </source>
</evidence>
<reference evidence="1" key="2">
    <citation type="submission" date="2020-09" db="EMBL/GenBank/DDBJ databases">
        <authorList>
            <person name="Sun Q."/>
            <person name="Zhou Y."/>
        </authorList>
    </citation>
    <scope>NUCLEOTIDE SEQUENCE</scope>
    <source>
        <strain evidence="1">CGMCC 1.15178</strain>
    </source>
</reference>
<dbReference type="NCBIfam" id="TIGR02254">
    <property type="entry name" value="YjjG_YfnB"/>
    <property type="match status" value="1"/>
</dbReference>
<accession>A0A916YQF4</accession>
<keyword evidence="2" id="KW-1185">Reference proteome</keyword>
<dbReference type="InterPro" id="IPR011951">
    <property type="entry name" value="HAD-SF_hydro_IA_YjjG/PynA"/>
</dbReference>
<dbReference type="SFLD" id="SFLDG01129">
    <property type="entry name" value="C1.5:_HAD__Beta-PGM__Phosphata"/>
    <property type="match status" value="1"/>
</dbReference>
<dbReference type="PRINTS" id="PR00413">
    <property type="entry name" value="HADHALOGNASE"/>
</dbReference>
<dbReference type="InterPro" id="IPR023214">
    <property type="entry name" value="HAD_sf"/>
</dbReference>
<dbReference type="Gene3D" id="3.40.50.1000">
    <property type="entry name" value="HAD superfamily/HAD-like"/>
    <property type="match status" value="1"/>
</dbReference>
<dbReference type="SUPFAM" id="SSF56784">
    <property type="entry name" value="HAD-like"/>
    <property type="match status" value="1"/>
</dbReference>
<reference evidence="1" key="1">
    <citation type="journal article" date="2014" name="Int. J. Syst. Evol. Microbiol.">
        <title>Complete genome sequence of Corynebacterium casei LMG S-19264T (=DSM 44701T), isolated from a smear-ripened cheese.</title>
        <authorList>
            <consortium name="US DOE Joint Genome Institute (JGI-PGF)"/>
            <person name="Walter F."/>
            <person name="Albersmeier A."/>
            <person name="Kalinowski J."/>
            <person name="Ruckert C."/>
        </authorList>
    </citation>
    <scope>NUCLEOTIDE SEQUENCE</scope>
    <source>
        <strain evidence="1">CGMCC 1.15178</strain>
    </source>
</reference>
<dbReference type="Pfam" id="PF00702">
    <property type="entry name" value="Hydrolase"/>
    <property type="match status" value="1"/>
</dbReference>
<dbReference type="EMBL" id="BMHP01000001">
    <property type="protein sequence ID" value="GGD55813.1"/>
    <property type="molecule type" value="Genomic_DNA"/>
</dbReference>
<evidence type="ECO:0000313" key="1">
    <source>
        <dbReference type="EMBL" id="GGD55813.1"/>
    </source>
</evidence>
<dbReference type="SFLD" id="SFLDS00003">
    <property type="entry name" value="Haloacid_Dehalogenase"/>
    <property type="match status" value="1"/>
</dbReference>
<gene>
    <name evidence="1" type="ORF">GCM10010911_11880</name>
</gene>
<name>A0A916YQF4_9BACL</name>
<dbReference type="RefSeq" id="WP_229750090.1">
    <property type="nucleotide sequence ID" value="NZ_BMHP01000001.1"/>
</dbReference>
<dbReference type="InterPro" id="IPR052550">
    <property type="entry name" value="Pyrimidine_5'-ntase_YjjG"/>
</dbReference>
<sequence>MYKAILFDLDNTLLDYDFSEQDSMKRTIEHHRQELADFQWDLFRSTFGPINWTYWIERVQRNLTIGEVLHYSFRDTLEQLGHDHAISPRLAQTYWTLFCSTCHLMEGADELLGKLHGSYRMGIISNGIGEAQRGRLKKGMLDHYFDHLFISDEVGFYKPHREIFDTAVRTLGVDHSEVLFVGDSLQDDYHGAAGAGIDFCYYNPLAKPLGQSHRPAYMIHSLSELIHMDTHNQWIKRTAP</sequence>
<protein>
    <submittedName>
        <fullName evidence="1">dUMP phosphatase</fullName>
    </submittedName>
</protein>
<dbReference type="InterPro" id="IPR006439">
    <property type="entry name" value="HAD-SF_hydro_IA"/>
</dbReference>
<dbReference type="GO" id="GO:0008253">
    <property type="term" value="F:5'-nucleotidase activity"/>
    <property type="evidence" value="ECO:0007669"/>
    <property type="project" value="InterPro"/>
</dbReference>